<protein>
    <submittedName>
        <fullName evidence="1">Uncharacterized protein</fullName>
    </submittedName>
</protein>
<proteinExistence type="predicted"/>
<organism evidence="1">
    <name type="scientific">Vibrio sp. 1F_97</name>
    <dbReference type="NCBI Taxonomy" id="1652827"/>
    <lineage>
        <taxon>Bacteria</taxon>
        <taxon>Pseudomonadati</taxon>
        <taxon>Pseudomonadota</taxon>
        <taxon>Gammaproteobacteria</taxon>
        <taxon>Vibrionales</taxon>
        <taxon>Vibrionaceae</taxon>
        <taxon>Vibrio</taxon>
    </lineage>
</organism>
<sequence>MSREDYTKISKATLQELPLLPAHLVIEWLKNQGDFMGEAVAKACYQRLAQA</sequence>
<dbReference type="EMBL" id="KP795655">
    <property type="protein sequence ID" value="AKN39684.1"/>
    <property type="molecule type" value="Genomic_DNA"/>
</dbReference>
<name>A0A0H4A0J5_9VIBR</name>
<reference evidence="1" key="1">
    <citation type="journal article" date="2015" name="MBio">
        <title>Eco-Evolutionary Dynamics of Episomes among Ecologically Cohesive Bacterial Populations.</title>
        <authorList>
            <person name="Xue H."/>
            <person name="Cordero O.X."/>
            <person name="Camas F.M."/>
            <person name="Trimble W."/>
            <person name="Meyer F."/>
            <person name="Guglielmini J."/>
            <person name="Rocha E.P."/>
            <person name="Polz M.F."/>
        </authorList>
    </citation>
    <scope>NUCLEOTIDE SEQUENCE</scope>
    <source>
        <strain evidence="1">1F_97</strain>
    </source>
</reference>
<evidence type="ECO:0000313" key="1">
    <source>
        <dbReference type="EMBL" id="AKN39684.1"/>
    </source>
</evidence>
<dbReference type="AlphaFoldDB" id="A0A0H4A0J5"/>
<accession>A0A0H4A0J5</accession>